<reference evidence="1" key="1">
    <citation type="submission" date="2022-06" db="EMBL/GenBank/DDBJ databases">
        <title>Draft genome sequences of Leminorella grimontii str. JCM5902.</title>
        <authorList>
            <person name="Wakabayashi Y."/>
            <person name="Kojima K."/>
        </authorList>
    </citation>
    <scope>NUCLEOTIDE SEQUENCE</scope>
    <source>
        <strain evidence="1">JCM 5902</strain>
    </source>
</reference>
<protein>
    <submittedName>
        <fullName evidence="1">Bacteriophage lambda NinG family protein</fullName>
    </submittedName>
</protein>
<evidence type="ECO:0000313" key="1">
    <source>
        <dbReference type="EMBL" id="GKX54081.1"/>
    </source>
</evidence>
<accession>A0AAV5MW67</accession>
<sequence length="194" mass="22621">MTDIKRSLKPRKEYDCPICGNKFVKMRIGQKVCQRGQCALKFVRQEKARKEEKEIRKALKARKAALKPYNDHVKATQKVFNEYIRLRDADFPCISCGRHHEGQYHAGHFKTTAARPDLRFNEDNVHRQCQPCNLYLSGNIDKYRPALIGKIGLKRVEALEVVPKPHRPSVEELKGIREFYRHKIKQLKEVRAAA</sequence>
<organism evidence="1 2">
    <name type="scientific">Leminorella grimontii</name>
    <dbReference type="NCBI Taxonomy" id="82981"/>
    <lineage>
        <taxon>Bacteria</taxon>
        <taxon>Pseudomonadati</taxon>
        <taxon>Pseudomonadota</taxon>
        <taxon>Gammaproteobacteria</taxon>
        <taxon>Enterobacterales</taxon>
        <taxon>Budviciaceae</taxon>
        <taxon>Leminorella</taxon>
    </lineage>
</organism>
<gene>
    <name evidence="1" type="ORF">SOASR030_01930</name>
</gene>
<name>A0AAV5MW67_9GAMM</name>
<dbReference type="Proteomes" id="UP001058124">
    <property type="component" value="Unassembled WGS sequence"/>
</dbReference>
<keyword evidence="2" id="KW-1185">Reference proteome</keyword>
<comment type="caution">
    <text evidence="1">The sequence shown here is derived from an EMBL/GenBank/DDBJ whole genome shotgun (WGS) entry which is preliminary data.</text>
</comment>
<dbReference type="InterPro" id="IPR008713">
    <property type="entry name" value="Phage_lambda_NinG"/>
</dbReference>
<dbReference type="RefSeq" id="WP_211218913.1">
    <property type="nucleotide sequence ID" value="NZ_BRLH01000001.1"/>
</dbReference>
<dbReference type="EMBL" id="BRLH01000001">
    <property type="protein sequence ID" value="GKX54081.1"/>
    <property type="molecule type" value="Genomic_DNA"/>
</dbReference>
<proteinExistence type="predicted"/>
<dbReference type="AlphaFoldDB" id="A0AAV5MW67"/>
<evidence type="ECO:0000313" key="2">
    <source>
        <dbReference type="Proteomes" id="UP001058124"/>
    </source>
</evidence>
<dbReference type="Pfam" id="PF05766">
    <property type="entry name" value="NinG"/>
    <property type="match status" value="1"/>
</dbReference>